<dbReference type="GO" id="GO:0015074">
    <property type="term" value="P:DNA integration"/>
    <property type="evidence" value="ECO:0007669"/>
    <property type="project" value="InterPro"/>
</dbReference>
<evidence type="ECO:0000313" key="3">
    <source>
        <dbReference type="Proteomes" id="UP000266922"/>
    </source>
</evidence>
<dbReference type="PANTHER" id="PTHR46889:SF4">
    <property type="entry name" value="TRANSPOSASE INSO FOR INSERTION SEQUENCE ELEMENT IS911B-RELATED"/>
    <property type="match status" value="1"/>
</dbReference>
<gene>
    <name evidence="2" type="ORF">D9548_15045</name>
</gene>
<accession>A0A3L7D7W4</accession>
<dbReference type="PANTHER" id="PTHR46889">
    <property type="entry name" value="TRANSPOSASE INSF FOR INSERTION SEQUENCE IS3B-RELATED"/>
    <property type="match status" value="1"/>
</dbReference>
<proteinExistence type="predicted"/>
<name>A0A3L7D7W4_GEOSE</name>
<evidence type="ECO:0000313" key="2">
    <source>
        <dbReference type="EMBL" id="RLQ12890.1"/>
    </source>
</evidence>
<protein>
    <recommendedName>
        <fullName evidence="1">Integrase catalytic domain-containing protein</fullName>
    </recommendedName>
</protein>
<sequence length="68" mass="7881">MLVSSDFIASSRKSVFMNRFRTRKEAKQAIFEYIECFYNRKRSHSALGYVSPCELEAAYYASQRKAAA</sequence>
<dbReference type="EMBL" id="RCTJ01000102">
    <property type="protein sequence ID" value="RLQ12890.1"/>
    <property type="molecule type" value="Genomic_DNA"/>
</dbReference>
<dbReference type="RefSeq" id="WP_081106640.1">
    <property type="nucleotide sequence ID" value="NZ_RCTG01000024.1"/>
</dbReference>
<dbReference type="Pfam" id="PF13333">
    <property type="entry name" value="rve_2"/>
    <property type="match status" value="1"/>
</dbReference>
<reference evidence="2 3" key="1">
    <citation type="submission" date="2018-10" db="EMBL/GenBank/DDBJ databases">
        <title>Geobacillus stearothermophilus in processing lines of powdered infant formula.</title>
        <authorList>
            <person name="Rhee M.S."/>
            <person name="Choi I.-G."/>
            <person name="Cho T.J."/>
            <person name="Park B."/>
        </authorList>
    </citation>
    <scope>NUCLEOTIDE SEQUENCE [LARGE SCALE GENOMIC DNA]</scope>
    <source>
        <strain evidence="2 3">FHS-PPGT130</strain>
    </source>
</reference>
<dbReference type="SUPFAM" id="SSF53098">
    <property type="entry name" value="Ribonuclease H-like"/>
    <property type="match status" value="1"/>
</dbReference>
<organism evidence="2 3">
    <name type="scientific">Geobacillus stearothermophilus</name>
    <name type="common">Bacillus stearothermophilus</name>
    <dbReference type="NCBI Taxonomy" id="1422"/>
    <lineage>
        <taxon>Bacteria</taxon>
        <taxon>Bacillati</taxon>
        <taxon>Bacillota</taxon>
        <taxon>Bacilli</taxon>
        <taxon>Bacillales</taxon>
        <taxon>Anoxybacillaceae</taxon>
        <taxon>Geobacillus</taxon>
    </lineage>
</organism>
<dbReference type="InterPro" id="IPR050900">
    <property type="entry name" value="Transposase_IS3/IS150/IS904"/>
</dbReference>
<comment type="caution">
    <text evidence="2">The sequence shown here is derived from an EMBL/GenBank/DDBJ whole genome shotgun (WGS) entry which is preliminary data.</text>
</comment>
<evidence type="ECO:0000259" key="1">
    <source>
        <dbReference type="Pfam" id="PF13333"/>
    </source>
</evidence>
<dbReference type="Proteomes" id="UP000266922">
    <property type="component" value="Unassembled WGS sequence"/>
</dbReference>
<dbReference type="InterPro" id="IPR001584">
    <property type="entry name" value="Integrase_cat-core"/>
</dbReference>
<dbReference type="AlphaFoldDB" id="A0A3L7D7W4"/>
<feature type="domain" description="Integrase catalytic" evidence="1">
    <location>
        <begin position="17"/>
        <end position="55"/>
    </location>
</feature>
<dbReference type="InterPro" id="IPR012337">
    <property type="entry name" value="RNaseH-like_sf"/>
</dbReference>